<sequence length="367" mass="39890">MRLVLFAAIAASLTFGADSTPAKAKDDAYWHGKRGPVWQDGPRRGLGLSNWYTKPPGNGGRMSRPPTDVAAFSDLASELKVWVDKPDPDQPKNTFTRVNTIYMLEDAPQYEFEILTDARFGLGGQGTRQGMINASEHVPTVLLRPRSIFEVTGEATFKARQEITSARISIDNAEMRFRDLSGGGDSTVQVLAGKLNFSDESSAENMEITAGVIFNQRSTVAFSNRSDGGHADFAILNNASLDFSQTRGPNGDGRISAGWINLYGELHLGTNTLTVDVDYAHPHNGGYVYVELRGKRIGNIVVKGKADQLRGTLDVKPFPLGQPAARGRYRVFKFDATAPPAGFSLTTPIPGAFLDNDTPGELWLVVP</sequence>
<comment type="caution">
    <text evidence="2">The sequence shown here is derived from an EMBL/GenBank/DDBJ whole genome shotgun (WGS) entry which is preliminary data.</text>
</comment>
<proteinExistence type="predicted"/>
<protein>
    <submittedName>
        <fullName evidence="2">Uncharacterized protein</fullName>
    </submittedName>
</protein>
<dbReference type="AlphaFoldDB" id="A0A4Q0MJN9"/>
<feature type="chain" id="PRO_5020397575" evidence="1">
    <location>
        <begin position="25"/>
        <end position="367"/>
    </location>
</feature>
<evidence type="ECO:0000313" key="2">
    <source>
        <dbReference type="EMBL" id="RXF73784.1"/>
    </source>
</evidence>
<accession>A0A4Q0MJN9</accession>
<feature type="signal peptide" evidence="1">
    <location>
        <begin position="1"/>
        <end position="24"/>
    </location>
</feature>
<gene>
    <name evidence="2" type="ORF">EK403_09375</name>
</gene>
<organism evidence="2 3">
    <name type="scientific">Hansschlegelia zhihuaiae</name>
    <dbReference type="NCBI Taxonomy" id="405005"/>
    <lineage>
        <taxon>Bacteria</taxon>
        <taxon>Pseudomonadati</taxon>
        <taxon>Pseudomonadota</taxon>
        <taxon>Alphaproteobacteria</taxon>
        <taxon>Hyphomicrobiales</taxon>
        <taxon>Methylopilaceae</taxon>
        <taxon>Hansschlegelia</taxon>
    </lineage>
</organism>
<name>A0A4Q0MJN9_9HYPH</name>
<keyword evidence="3" id="KW-1185">Reference proteome</keyword>
<keyword evidence="1" id="KW-0732">Signal</keyword>
<dbReference type="OrthoDB" id="7195851at2"/>
<evidence type="ECO:0000313" key="3">
    <source>
        <dbReference type="Proteomes" id="UP000289708"/>
    </source>
</evidence>
<dbReference type="EMBL" id="RYFI01000007">
    <property type="protein sequence ID" value="RXF73784.1"/>
    <property type="molecule type" value="Genomic_DNA"/>
</dbReference>
<dbReference type="RefSeq" id="WP_128777229.1">
    <property type="nucleotide sequence ID" value="NZ_RYFI01000007.1"/>
</dbReference>
<evidence type="ECO:0000256" key="1">
    <source>
        <dbReference type="SAM" id="SignalP"/>
    </source>
</evidence>
<reference evidence="2 3" key="1">
    <citation type="submission" date="2018-12" db="EMBL/GenBank/DDBJ databases">
        <title>bacterium Hansschlegelia zhihuaiae S113.</title>
        <authorList>
            <person name="He J."/>
        </authorList>
    </citation>
    <scope>NUCLEOTIDE SEQUENCE [LARGE SCALE GENOMIC DNA]</scope>
    <source>
        <strain evidence="2 3">S 113</strain>
    </source>
</reference>
<dbReference type="Proteomes" id="UP000289708">
    <property type="component" value="Unassembled WGS sequence"/>
</dbReference>